<dbReference type="AlphaFoldDB" id="A0A2S8B209"/>
<dbReference type="Proteomes" id="UP000238954">
    <property type="component" value="Chromosome"/>
</dbReference>
<evidence type="ECO:0000256" key="3">
    <source>
        <dbReference type="SAM" id="MobiDB-lite"/>
    </source>
</evidence>
<keyword evidence="2" id="KW-0560">Oxidoreductase</keyword>
<dbReference type="Gene3D" id="3.40.50.720">
    <property type="entry name" value="NAD(P)-binding Rossmann-like Domain"/>
    <property type="match status" value="1"/>
</dbReference>
<dbReference type="NCBIfam" id="NF005559">
    <property type="entry name" value="PRK07231.1"/>
    <property type="match status" value="1"/>
</dbReference>
<dbReference type="PANTHER" id="PTHR43477">
    <property type="entry name" value="DIHYDROANTICAPSIN 7-DEHYDROGENASE"/>
    <property type="match status" value="1"/>
</dbReference>
<sequence length="391" mass="40983">MFGKYPPAKVGGHDEAGVVVFADAIALKKAAHLFAGSPVGAQKDDEVLMAKAIKPMIAIHGAIPSRPGIVGRRLAGVSDRILSIVYDVRNMLDHRGDHAYADGNRKMGGRKKTMSNQSNGVSSGRFANRVILVTGAASGIGRACAVRLAREGANIVALDLDADGLASLAAEIESVGGGCETLCGNVTELERIDAAVTCATTRFGRLDGLINNAGIGGPMERFDRCSPDDFDRMIAVNLRSAWYGTKVARKPLLAGGGGAILNVASMAGLVPNRNHSLYGMTKAAVISLTYHAAMDYAADGIRVNCLCPGPVETPIFEQMRRNLGEDVYDGARRQLMRRTLLGRFGDADEQAAAAAFLLSDDASFVTGIALPVDGGWSISDGQTPTRPSAAG</sequence>
<organism evidence="4 5">
    <name type="scientific">Sphingopyxis lindanitolerans</name>
    <dbReference type="NCBI Taxonomy" id="2054227"/>
    <lineage>
        <taxon>Bacteria</taxon>
        <taxon>Pseudomonadati</taxon>
        <taxon>Pseudomonadota</taxon>
        <taxon>Alphaproteobacteria</taxon>
        <taxon>Sphingomonadales</taxon>
        <taxon>Sphingomonadaceae</taxon>
        <taxon>Sphingopyxis</taxon>
    </lineage>
</organism>
<comment type="caution">
    <text evidence="4">The sequence shown here is derived from an EMBL/GenBank/DDBJ whole genome shotgun (WGS) entry which is preliminary data.</text>
</comment>
<dbReference type="GO" id="GO:0016491">
    <property type="term" value="F:oxidoreductase activity"/>
    <property type="evidence" value="ECO:0007669"/>
    <property type="project" value="UniProtKB-KW"/>
</dbReference>
<dbReference type="EMBL" id="PHFW01000003">
    <property type="protein sequence ID" value="PQM26299.1"/>
    <property type="molecule type" value="Genomic_DNA"/>
</dbReference>
<dbReference type="InterPro" id="IPR051122">
    <property type="entry name" value="SDR_DHRS6-like"/>
</dbReference>
<accession>A0A2S8B209</accession>
<comment type="similarity">
    <text evidence="1">Belongs to the short-chain dehydrogenases/reductases (SDR) family.</text>
</comment>
<dbReference type="SUPFAM" id="SSF51735">
    <property type="entry name" value="NAD(P)-binding Rossmann-fold domains"/>
    <property type="match status" value="1"/>
</dbReference>
<dbReference type="InterPro" id="IPR002347">
    <property type="entry name" value="SDR_fam"/>
</dbReference>
<evidence type="ECO:0000256" key="1">
    <source>
        <dbReference type="ARBA" id="ARBA00006484"/>
    </source>
</evidence>
<name>A0A2S8B209_9SPHN</name>
<dbReference type="PANTHER" id="PTHR43477:SF1">
    <property type="entry name" value="DIHYDROANTICAPSIN 7-DEHYDROGENASE"/>
    <property type="match status" value="1"/>
</dbReference>
<proteinExistence type="inferred from homology"/>
<keyword evidence="5" id="KW-1185">Reference proteome</keyword>
<dbReference type="PRINTS" id="PR00081">
    <property type="entry name" value="GDHRDH"/>
</dbReference>
<dbReference type="FunFam" id="3.40.50.720:FF:000084">
    <property type="entry name" value="Short-chain dehydrogenase reductase"/>
    <property type="match status" value="1"/>
</dbReference>
<evidence type="ECO:0000313" key="5">
    <source>
        <dbReference type="Proteomes" id="UP000238954"/>
    </source>
</evidence>
<dbReference type="PRINTS" id="PR00080">
    <property type="entry name" value="SDRFAMILY"/>
</dbReference>
<dbReference type="InterPro" id="IPR020904">
    <property type="entry name" value="Sc_DH/Rdtase_CS"/>
</dbReference>
<evidence type="ECO:0008006" key="6">
    <source>
        <dbReference type="Google" id="ProtNLM"/>
    </source>
</evidence>
<dbReference type="CDD" id="cd05233">
    <property type="entry name" value="SDR_c"/>
    <property type="match status" value="1"/>
</dbReference>
<evidence type="ECO:0000313" key="4">
    <source>
        <dbReference type="EMBL" id="PQM26299.1"/>
    </source>
</evidence>
<dbReference type="InterPro" id="IPR036291">
    <property type="entry name" value="NAD(P)-bd_dom_sf"/>
</dbReference>
<protein>
    <recommendedName>
        <fullName evidence="6">Short-chain dehydrogenase</fullName>
    </recommendedName>
</protein>
<dbReference type="Pfam" id="PF13561">
    <property type="entry name" value="adh_short_C2"/>
    <property type="match status" value="1"/>
</dbReference>
<evidence type="ECO:0000256" key="2">
    <source>
        <dbReference type="ARBA" id="ARBA00023002"/>
    </source>
</evidence>
<feature type="region of interest" description="Disordered" evidence="3">
    <location>
        <begin position="102"/>
        <end position="121"/>
    </location>
</feature>
<gene>
    <name evidence="4" type="ORF">CVO77_14665</name>
</gene>
<reference evidence="5" key="1">
    <citation type="submission" date="2017-11" db="EMBL/GenBank/DDBJ databases">
        <title>The complete genome sequence of Sphingopyxis pomeranensis sp. nov. strain WS5A3p.</title>
        <authorList>
            <person name="Kaminski M.A."/>
        </authorList>
    </citation>
    <scope>NUCLEOTIDE SEQUENCE [LARGE SCALE GENOMIC DNA]</scope>
    <source>
        <strain evidence="5">WS5A3p</strain>
    </source>
</reference>
<dbReference type="PROSITE" id="PS00061">
    <property type="entry name" value="ADH_SHORT"/>
    <property type="match status" value="1"/>
</dbReference>